<keyword evidence="5 7" id="KW-1133">Transmembrane helix</keyword>
<dbReference type="Pfam" id="PF00122">
    <property type="entry name" value="E1-E2_ATPase"/>
    <property type="match status" value="1"/>
</dbReference>
<name>A0ABS5REB2_9MYCO</name>
<keyword evidence="3 7" id="KW-0812">Transmembrane</keyword>
<feature type="transmembrane region" description="Helical" evidence="7">
    <location>
        <begin position="247"/>
        <end position="274"/>
    </location>
</feature>
<dbReference type="Pfam" id="PF00702">
    <property type="entry name" value="Hydrolase"/>
    <property type="match status" value="1"/>
</dbReference>
<feature type="transmembrane region" description="Helical" evidence="7">
    <location>
        <begin position="759"/>
        <end position="781"/>
    </location>
</feature>
<dbReference type="SUPFAM" id="SSF81653">
    <property type="entry name" value="Calcium ATPase, transduction domain A"/>
    <property type="match status" value="1"/>
</dbReference>
<dbReference type="PRINTS" id="PR00119">
    <property type="entry name" value="CATATPASE"/>
</dbReference>
<dbReference type="PROSITE" id="PS00154">
    <property type="entry name" value="ATPASE_E1_E2"/>
    <property type="match status" value="1"/>
</dbReference>
<evidence type="ECO:0000259" key="8">
    <source>
        <dbReference type="Pfam" id="PF00122"/>
    </source>
</evidence>
<dbReference type="PANTHER" id="PTHR42861">
    <property type="entry name" value="CALCIUM-TRANSPORTING ATPASE"/>
    <property type="match status" value="1"/>
</dbReference>
<dbReference type="InterPro" id="IPR001757">
    <property type="entry name" value="P_typ_ATPase"/>
</dbReference>
<dbReference type="InterPro" id="IPR008250">
    <property type="entry name" value="ATPase_P-typ_transduc_dom_A_sf"/>
</dbReference>
<dbReference type="SFLD" id="SFLDF00027">
    <property type="entry name" value="p-type_atpase"/>
    <property type="match status" value="1"/>
</dbReference>
<dbReference type="NCBIfam" id="TIGR01494">
    <property type="entry name" value="ATPase_P-type"/>
    <property type="match status" value="2"/>
</dbReference>
<feature type="transmembrane region" description="Helical" evidence="7">
    <location>
        <begin position="599"/>
        <end position="618"/>
    </location>
</feature>
<dbReference type="SUPFAM" id="SSF56784">
    <property type="entry name" value="HAD-like"/>
    <property type="match status" value="1"/>
</dbReference>
<evidence type="ECO:0000313" key="10">
    <source>
        <dbReference type="Proteomes" id="UP001519535"/>
    </source>
</evidence>
<dbReference type="SUPFAM" id="SSF81665">
    <property type="entry name" value="Calcium ATPase, transmembrane domain M"/>
    <property type="match status" value="1"/>
</dbReference>
<feature type="transmembrane region" description="Helical" evidence="7">
    <location>
        <begin position="664"/>
        <end position="686"/>
    </location>
</feature>
<reference evidence="9 10" key="1">
    <citation type="submission" date="2021-05" db="EMBL/GenBank/DDBJ databases">
        <title>Mycobacterium acidophilum sp. nov., an extremely acid-tolerant member of the genus Mycobacterium.</title>
        <authorList>
            <person name="Xia J."/>
        </authorList>
    </citation>
    <scope>NUCLEOTIDE SEQUENCE [LARGE SCALE GENOMIC DNA]</scope>
    <source>
        <strain evidence="9 10">M1</strain>
    </source>
</reference>
<dbReference type="InterPro" id="IPR059000">
    <property type="entry name" value="ATPase_P-type_domA"/>
</dbReference>
<keyword evidence="4" id="KW-1278">Translocase</keyword>
<dbReference type="InterPro" id="IPR044492">
    <property type="entry name" value="P_typ_ATPase_HD_dom"/>
</dbReference>
<dbReference type="InterPro" id="IPR018303">
    <property type="entry name" value="ATPase_P-typ_P_site"/>
</dbReference>
<dbReference type="InterPro" id="IPR023298">
    <property type="entry name" value="ATPase_P-typ_TM_dom_sf"/>
</dbReference>
<keyword evidence="6 7" id="KW-0472">Membrane</keyword>
<dbReference type="InterPro" id="IPR036412">
    <property type="entry name" value="HAD-like_sf"/>
</dbReference>
<dbReference type="EMBL" id="JAHCLR010000003">
    <property type="protein sequence ID" value="MBS9532302.1"/>
    <property type="molecule type" value="Genomic_DNA"/>
</dbReference>
<dbReference type="SFLD" id="SFLDG00002">
    <property type="entry name" value="C1.7:_P-type_atpase_like"/>
    <property type="match status" value="1"/>
</dbReference>
<evidence type="ECO:0000256" key="6">
    <source>
        <dbReference type="ARBA" id="ARBA00023136"/>
    </source>
</evidence>
<evidence type="ECO:0000256" key="3">
    <source>
        <dbReference type="ARBA" id="ARBA00022692"/>
    </source>
</evidence>
<dbReference type="InterPro" id="IPR023299">
    <property type="entry name" value="ATPase_P-typ_cyto_dom_N"/>
</dbReference>
<evidence type="ECO:0000313" key="9">
    <source>
        <dbReference type="EMBL" id="MBS9532302.1"/>
    </source>
</evidence>
<dbReference type="Gene3D" id="3.40.1110.10">
    <property type="entry name" value="Calcium-transporting ATPase, cytoplasmic domain N"/>
    <property type="match status" value="1"/>
</dbReference>
<evidence type="ECO:0000256" key="1">
    <source>
        <dbReference type="ARBA" id="ARBA00004651"/>
    </source>
</evidence>
<keyword evidence="10" id="KW-1185">Reference proteome</keyword>
<dbReference type="Gene3D" id="3.40.50.1000">
    <property type="entry name" value="HAD superfamily/HAD-like"/>
    <property type="match status" value="1"/>
</dbReference>
<evidence type="ECO:0000256" key="2">
    <source>
        <dbReference type="ARBA" id="ARBA00022475"/>
    </source>
</evidence>
<comment type="subcellular location">
    <subcellularLocation>
        <location evidence="1">Cell membrane</location>
        <topology evidence="1">Multi-pass membrane protein</topology>
    </subcellularLocation>
</comment>
<protein>
    <submittedName>
        <fullName evidence="9">HAD-IC family P-type ATPase</fullName>
    </submittedName>
</protein>
<sequence length="804" mass="83896">MVAGVTIAVGLSDDDVARRIAAGQTNDVPARAARSVAEIVAANVFTRINAILGVLFAIVLTTGSLINGLFGLLIVFNSVIGMVQEIRAKQTLDKLAIVGQAKPLVRRRSGTAELLPADVVLDDVIEIGPGDQIVVDGEVVEQTDLEVDESLLTGEADSIGKHVGAQVMSGSFVVAGAGAYRATRVGRDAYAAKLAEEASKFTLVKSELRSGIDAILKFITYLLIPAGLLIIYTQLFTTDVGWRASVLAMVGALVPMVPEGLVLMTSLAFAVGVIRLGRRQCLVQELPAIEGLARVDVVCADKTGTLTENGMRVAETVNLDGGLPAEQALAALAAADPRPNASIAAIAEAFPSAPEWTATATAPFKSATKWSGISYGGNGNWLIGAPDVLLDPASPAAARAERIGAQGLRVLLLGASDRPVDDPQAPGEVTPVALVVLEQKLRDDARATLDYFATQDVSVKVISGDNAVSVGAVAGKLGLVADAMDARQLPDDTAGLAAALETHTVFGRVRPDQKRAMVAALQGDGHTVAMTGDGVNDVLALKDADIGVAMGSGSPAARAVAQIVLLDNRFATLPYVVGEGRRVIGNIERVANLFLTKTVYSVLLALLVGLTGLGSVLFHTKPMLFPFQPIHVTIAAWFTIGIPSFILSLAPNNERAHPGFVRRVMTGALPAGLIVGAATFGSYLIAYHGIAATPAEQLQASTTALITLLVTAVWVLAVVARPYQWWRLILVACCGLAYVAIFAIPLAREKFLLDPSNVALTSVALGVGALGAAAIEGLWWAQGLLLGERPKLWRESAPATIAGR</sequence>
<dbReference type="Proteomes" id="UP001519535">
    <property type="component" value="Unassembled WGS sequence"/>
</dbReference>
<evidence type="ECO:0000256" key="5">
    <source>
        <dbReference type="ARBA" id="ARBA00022989"/>
    </source>
</evidence>
<dbReference type="SFLD" id="SFLDS00003">
    <property type="entry name" value="Haloacid_Dehalogenase"/>
    <property type="match status" value="1"/>
</dbReference>
<evidence type="ECO:0000256" key="4">
    <source>
        <dbReference type="ARBA" id="ARBA00022967"/>
    </source>
</evidence>
<accession>A0ABS5REB2</accession>
<dbReference type="InterPro" id="IPR023214">
    <property type="entry name" value="HAD_sf"/>
</dbReference>
<proteinExistence type="predicted"/>
<keyword evidence="2" id="KW-1003">Cell membrane</keyword>
<evidence type="ECO:0000256" key="7">
    <source>
        <dbReference type="SAM" id="Phobius"/>
    </source>
</evidence>
<feature type="transmembrane region" description="Helical" evidence="7">
    <location>
        <begin position="215"/>
        <end position="235"/>
    </location>
</feature>
<organism evidence="9 10">
    <name type="scientific">Mycolicibacter acidiphilus</name>
    <dbReference type="NCBI Taxonomy" id="2835306"/>
    <lineage>
        <taxon>Bacteria</taxon>
        <taxon>Bacillati</taxon>
        <taxon>Actinomycetota</taxon>
        <taxon>Actinomycetes</taxon>
        <taxon>Mycobacteriales</taxon>
        <taxon>Mycobacteriaceae</taxon>
        <taxon>Mycolicibacter</taxon>
    </lineage>
</organism>
<dbReference type="Gene3D" id="2.70.150.10">
    <property type="entry name" value="Calcium-transporting ATPase, cytoplasmic transduction domain A"/>
    <property type="match status" value="1"/>
</dbReference>
<feature type="transmembrane region" description="Helical" evidence="7">
    <location>
        <begin position="698"/>
        <end position="719"/>
    </location>
</feature>
<feature type="domain" description="P-type ATPase A" evidence="8">
    <location>
        <begin position="105"/>
        <end position="197"/>
    </location>
</feature>
<feature type="transmembrane region" description="Helical" evidence="7">
    <location>
        <begin position="50"/>
        <end position="80"/>
    </location>
</feature>
<feature type="transmembrane region" description="Helical" evidence="7">
    <location>
        <begin position="630"/>
        <end position="652"/>
    </location>
</feature>
<comment type="caution">
    <text evidence="9">The sequence shown here is derived from an EMBL/GenBank/DDBJ whole genome shotgun (WGS) entry which is preliminary data.</text>
</comment>
<gene>
    <name evidence="9" type="ORF">KIH27_01720</name>
</gene>
<dbReference type="Gene3D" id="1.20.1110.10">
    <property type="entry name" value="Calcium-transporting ATPase, transmembrane domain"/>
    <property type="match status" value="1"/>
</dbReference>
<feature type="transmembrane region" description="Helical" evidence="7">
    <location>
        <begin position="726"/>
        <end position="747"/>
    </location>
</feature>